<accession>A0ACC2UTF5</accession>
<comment type="caution">
    <text evidence="1">The sequence shown here is derived from an EMBL/GenBank/DDBJ whole genome shotgun (WGS) entry which is preliminary data.</text>
</comment>
<dbReference type="EMBL" id="QTSX02000019">
    <property type="protein sequence ID" value="KAJ9090036.1"/>
    <property type="molecule type" value="Genomic_DNA"/>
</dbReference>
<sequence length="161" mass="17536">MSPIAQALDSSLHPATPWPTYLAFLRLRQGNQTLGEFLTIFKAAAAKILLPESAKLAVLKAALDSMGSNLPPWLEPIAMLSELIDSLQDYAVSDPHYSQTIRSKSFACALQKTVMVTPSLESSLNSDTSSVSSPPCFKTTTSLWTQTLPTTNLRRPLPDMN</sequence>
<dbReference type="Proteomes" id="UP001165960">
    <property type="component" value="Unassembled WGS sequence"/>
</dbReference>
<evidence type="ECO:0000313" key="2">
    <source>
        <dbReference type="Proteomes" id="UP001165960"/>
    </source>
</evidence>
<organism evidence="1 2">
    <name type="scientific">Entomophthora muscae</name>
    <dbReference type="NCBI Taxonomy" id="34485"/>
    <lineage>
        <taxon>Eukaryota</taxon>
        <taxon>Fungi</taxon>
        <taxon>Fungi incertae sedis</taxon>
        <taxon>Zoopagomycota</taxon>
        <taxon>Entomophthoromycotina</taxon>
        <taxon>Entomophthoromycetes</taxon>
        <taxon>Entomophthorales</taxon>
        <taxon>Entomophthoraceae</taxon>
        <taxon>Entomophthora</taxon>
    </lineage>
</organism>
<evidence type="ECO:0000313" key="1">
    <source>
        <dbReference type="EMBL" id="KAJ9090036.1"/>
    </source>
</evidence>
<gene>
    <name evidence="1" type="ORF">DSO57_1006736</name>
</gene>
<keyword evidence="2" id="KW-1185">Reference proteome</keyword>
<name>A0ACC2UTF5_9FUNG</name>
<reference evidence="1" key="1">
    <citation type="submission" date="2022-04" db="EMBL/GenBank/DDBJ databases">
        <title>Genome of the entomopathogenic fungus Entomophthora muscae.</title>
        <authorList>
            <person name="Elya C."/>
            <person name="Lovett B.R."/>
            <person name="Lee E."/>
            <person name="Macias A.M."/>
            <person name="Hajek A.E."/>
            <person name="De Bivort B.L."/>
            <person name="Kasson M.T."/>
            <person name="De Fine Licht H.H."/>
            <person name="Stajich J.E."/>
        </authorList>
    </citation>
    <scope>NUCLEOTIDE SEQUENCE</scope>
    <source>
        <strain evidence="1">Berkeley</strain>
    </source>
</reference>
<proteinExistence type="predicted"/>
<protein>
    <submittedName>
        <fullName evidence="1">Uncharacterized protein</fullName>
    </submittedName>
</protein>